<evidence type="ECO:0000313" key="2">
    <source>
        <dbReference type="EMBL" id="KAF2845762.1"/>
    </source>
</evidence>
<dbReference type="AlphaFoldDB" id="A0A6A7ARL0"/>
<feature type="domain" description="DUF7918" evidence="1">
    <location>
        <begin position="12"/>
        <end position="188"/>
    </location>
</feature>
<dbReference type="PANTHER" id="PTHR36223">
    <property type="entry name" value="BETA-LACTAMASE-TYPE TRANSPEPTIDASE FOLD DOMAIN CONTAINING PROTEIN"/>
    <property type="match status" value="1"/>
</dbReference>
<organism evidence="2 3">
    <name type="scientific">Plenodomus tracheiphilus IPT5</name>
    <dbReference type="NCBI Taxonomy" id="1408161"/>
    <lineage>
        <taxon>Eukaryota</taxon>
        <taxon>Fungi</taxon>
        <taxon>Dikarya</taxon>
        <taxon>Ascomycota</taxon>
        <taxon>Pezizomycotina</taxon>
        <taxon>Dothideomycetes</taxon>
        <taxon>Pleosporomycetidae</taxon>
        <taxon>Pleosporales</taxon>
        <taxon>Pleosporineae</taxon>
        <taxon>Leptosphaeriaceae</taxon>
        <taxon>Plenodomus</taxon>
    </lineage>
</organism>
<gene>
    <name evidence="2" type="ORF">T440DRAFT_493182</name>
</gene>
<dbReference type="EMBL" id="MU006342">
    <property type="protein sequence ID" value="KAF2845762.1"/>
    <property type="molecule type" value="Genomic_DNA"/>
</dbReference>
<dbReference type="OrthoDB" id="3795605at2759"/>
<protein>
    <recommendedName>
        <fullName evidence="1">DUF7918 domain-containing protein</fullName>
    </recommendedName>
</protein>
<reference evidence="2" key="1">
    <citation type="submission" date="2020-01" db="EMBL/GenBank/DDBJ databases">
        <authorList>
            <consortium name="DOE Joint Genome Institute"/>
            <person name="Haridas S."/>
            <person name="Albert R."/>
            <person name="Binder M."/>
            <person name="Bloem J."/>
            <person name="Labutti K."/>
            <person name="Salamov A."/>
            <person name="Andreopoulos B."/>
            <person name="Baker S.E."/>
            <person name="Barry K."/>
            <person name="Bills G."/>
            <person name="Bluhm B.H."/>
            <person name="Cannon C."/>
            <person name="Castanera R."/>
            <person name="Culley D.E."/>
            <person name="Daum C."/>
            <person name="Ezra D."/>
            <person name="Gonzalez J.B."/>
            <person name="Henrissat B."/>
            <person name="Kuo A."/>
            <person name="Liang C."/>
            <person name="Lipzen A."/>
            <person name="Lutzoni F."/>
            <person name="Magnuson J."/>
            <person name="Mondo S."/>
            <person name="Nolan M."/>
            <person name="Ohm R."/>
            <person name="Pangilinan J."/>
            <person name="Park H.-J."/>
            <person name="Ramirez L."/>
            <person name="Alfaro M."/>
            <person name="Sun H."/>
            <person name="Tritt A."/>
            <person name="Yoshinaga Y."/>
            <person name="Zwiers L.-H."/>
            <person name="Turgeon B.G."/>
            <person name="Goodwin S.B."/>
            <person name="Spatafora J.W."/>
            <person name="Crous P.W."/>
            <person name="Grigoriev I.V."/>
        </authorList>
    </citation>
    <scope>NUCLEOTIDE SEQUENCE</scope>
    <source>
        <strain evidence="2">IPT5</strain>
    </source>
</reference>
<dbReference type="Proteomes" id="UP000799423">
    <property type="component" value="Unassembled WGS sequence"/>
</dbReference>
<name>A0A6A7ARL0_9PLEO</name>
<dbReference type="InterPro" id="IPR057678">
    <property type="entry name" value="DUF7918"/>
</dbReference>
<accession>A0A6A7ARL0</accession>
<evidence type="ECO:0000259" key="1">
    <source>
        <dbReference type="Pfam" id="PF25534"/>
    </source>
</evidence>
<keyword evidence="3" id="KW-1185">Reference proteome</keyword>
<dbReference type="Pfam" id="PF25534">
    <property type="entry name" value="DUF7918"/>
    <property type="match status" value="1"/>
</dbReference>
<sequence length="273" mass="30636">MPVHPKCPGLHGHVYCNGSALAEFDPSADEVSKPLTMVKYIIPQDDAEYLIYIRFDELFTSESGVEADSYVDGSYCSSDSAKTPCSNVVWELRRFRFAKVSTAEDGSSELTPEFRRQLDSLGTIRVVLRWFAKTGSKPYTGHLNSRFIPVDDLPKNAIVGNFSSYQTGLGEPESASPRGVRYKLDQTESDPKSETIIMPEPKDDVVIDLVSDDEAADEQMPENRIVVVVSSDEESDRDERVEYEQGQQEEDEIVVNQRLRRSLRLVATNDALK</sequence>
<proteinExistence type="predicted"/>
<dbReference type="PANTHER" id="PTHR36223:SF1">
    <property type="entry name" value="TRANSCRIPTION ELONGATION FACTOR EAF N-TERMINAL DOMAIN-CONTAINING PROTEIN"/>
    <property type="match status" value="1"/>
</dbReference>
<evidence type="ECO:0000313" key="3">
    <source>
        <dbReference type="Proteomes" id="UP000799423"/>
    </source>
</evidence>